<keyword evidence="1" id="KW-0732">Signal</keyword>
<sequence>MAQLMRSCITEFIAAPLLVLLILASTSPSFQVHVKGDDGRQHGSPALRQRLAAATCFETTAGFCWVKQCQSFCASKGFNAASAFCYKRPGSGRLHLWQCCCQP</sequence>
<dbReference type="ExpressionAtlas" id="B6SHM3">
    <property type="expression patterns" value="baseline and differential"/>
</dbReference>
<evidence type="ECO:0000313" key="2">
    <source>
        <dbReference type="EMBL" id="ACG24356.1"/>
    </source>
</evidence>
<proteinExistence type="evidence at transcript level"/>
<protein>
    <recommendedName>
        <fullName evidence="4">Knottin scorpion toxin-like domain-containing protein</fullName>
    </recommendedName>
</protein>
<dbReference type="OMA" id="AFCYKRP"/>
<reference evidence="2" key="1">
    <citation type="journal article" date="2009" name="Plant Mol. Biol.">
        <title>Insights into corn genes derived from large-scale cDNA sequencing.</title>
        <authorList>
            <person name="Alexandrov N.N."/>
            <person name="Brover V.V."/>
            <person name="Freidin S."/>
            <person name="Troukhan M.E."/>
            <person name="Tatarinova T.V."/>
            <person name="Zhang H."/>
            <person name="Swaller T.J."/>
            <person name="Lu Y.P."/>
            <person name="Bouck J."/>
            <person name="Flavell R.B."/>
            <person name="Feldmann K.A."/>
        </authorList>
    </citation>
    <scope>NUCLEOTIDE SEQUENCE</scope>
</reference>
<feature type="chain" id="PRO_5010825250" description="Knottin scorpion toxin-like domain-containing protein" evidence="1">
    <location>
        <begin position="25"/>
        <end position="103"/>
    </location>
</feature>
<organism evidence="2">
    <name type="scientific">Zea mays</name>
    <name type="common">Maize</name>
    <dbReference type="NCBI Taxonomy" id="4577"/>
    <lineage>
        <taxon>Eukaryota</taxon>
        <taxon>Viridiplantae</taxon>
        <taxon>Streptophyta</taxon>
        <taxon>Embryophyta</taxon>
        <taxon>Tracheophyta</taxon>
        <taxon>Spermatophyta</taxon>
        <taxon>Magnoliopsida</taxon>
        <taxon>Liliopsida</taxon>
        <taxon>Poales</taxon>
        <taxon>Poaceae</taxon>
        <taxon>PACMAD clade</taxon>
        <taxon>Panicoideae</taxon>
        <taxon>Andropogonodae</taxon>
        <taxon>Andropogoneae</taxon>
        <taxon>Tripsacinae</taxon>
        <taxon>Zea</taxon>
    </lineage>
</organism>
<evidence type="ECO:0000256" key="1">
    <source>
        <dbReference type="SAM" id="SignalP"/>
    </source>
</evidence>
<evidence type="ECO:0000313" key="3">
    <source>
        <dbReference type="EMBL" id="AQK58745.1"/>
    </source>
</evidence>
<gene>
    <name evidence="3" type="ORF">ZEAMMB73_Zm00001d053095</name>
</gene>
<dbReference type="KEGG" id="zma:100274719"/>
<reference evidence="3" key="2">
    <citation type="submission" date="2015-12" db="EMBL/GenBank/DDBJ databases">
        <title>Update maize B73 reference genome by single molecule sequencing technologies.</title>
        <authorList>
            <consortium name="Maize Genome Sequencing Project"/>
            <person name="Ware D."/>
        </authorList>
    </citation>
    <scope>NUCLEOTIDE SEQUENCE</scope>
    <source>
        <tissue evidence="3">Seedling</tissue>
    </source>
</reference>
<dbReference type="EMBL" id="CM000780">
    <property type="protein sequence ID" value="AQK58745.1"/>
    <property type="molecule type" value="Genomic_DNA"/>
</dbReference>
<dbReference type="EMBL" id="EU952238">
    <property type="protein sequence ID" value="ACG24356.1"/>
    <property type="molecule type" value="mRNA"/>
</dbReference>
<dbReference type="AlphaFoldDB" id="B6SHM3"/>
<dbReference type="PaxDb" id="4577-GRMZM2G125386_P01"/>
<name>B6SHM3_MAIZE</name>
<accession>B6SHM3</accession>
<dbReference type="InParanoid" id="B6SHM3"/>
<feature type="signal peptide" evidence="1">
    <location>
        <begin position="1"/>
        <end position="24"/>
    </location>
</feature>
<dbReference type="HOGENOM" id="CLU_2267685_0_0_1"/>
<evidence type="ECO:0008006" key="4">
    <source>
        <dbReference type="Google" id="ProtNLM"/>
    </source>
</evidence>